<protein>
    <submittedName>
        <fullName evidence="1">Uncharacterized protein</fullName>
    </submittedName>
</protein>
<dbReference type="EMBL" id="CP022203">
    <property type="protein sequence ID" value="ATB45947.1"/>
    <property type="molecule type" value="Genomic_DNA"/>
</dbReference>
<dbReference type="AlphaFoldDB" id="A0A250JR30"/>
<keyword evidence="2" id="KW-1185">Reference proteome</keyword>
<evidence type="ECO:0000313" key="2">
    <source>
        <dbReference type="Proteomes" id="UP000217343"/>
    </source>
</evidence>
<evidence type="ECO:0000313" key="1">
    <source>
        <dbReference type="EMBL" id="ATB45947.1"/>
    </source>
</evidence>
<reference evidence="1 2" key="1">
    <citation type="submission" date="2017-06" db="EMBL/GenBank/DDBJ databases">
        <title>Sequencing and comparative analysis of myxobacterial genomes.</title>
        <authorList>
            <person name="Rupp O."/>
            <person name="Goesmann A."/>
            <person name="Sogaard-Andersen L."/>
        </authorList>
    </citation>
    <scope>NUCLEOTIDE SEQUENCE [LARGE SCALE GENOMIC DNA]</scope>
    <source>
        <strain evidence="1 2">DSM 14697</strain>
    </source>
</reference>
<gene>
    <name evidence="1" type="ORF">MYMAC_001535</name>
</gene>
<dbReference type="Proteomes" id="UP000217343">
    <property type="component" value="Chromosome"/>
</dbReference>
<accession>A0A250JR30</accession>
<proteinExistence type="predicted"/>
<name>A0A250JR30_9BACT</name>
<organism evidence="1 2">
    <name type="scientific">Corallococcus macrosporus DSM 14697</name>
    <dbReference type="NCBI Taxonomy" id="1189310"/>
    <lineage>
        <taxon>Bacteria</taxon>
        <taxon>Pseudomonadati</taxon>
        <taxon>Myxococcota</taxon>
        <taxon>Myxococcia</taxon>
        <taxon>Myxococcales</taxon>
        <taxon>Cystobacterineae</taxon>
        <taxon>Myxococcaceae</taxon>
        <taxon>Corallococcus</taxon>
    </lineage>
</organism>
<sequence>MLWWGRLHSVSHGNAMNWLNIRTRDRSSAAFWVKHSVVPKFRSAWEEDRIVLAYASFVRETKNGRPKLRWDIHDKGQIALVPVEHESCLTNL</sequence>
<dbReference type="KEGG" id="mmas:MYMAC_001535"/>